<feature type="transmembrane region" description="Helical" evidence="1">
    <location>
        <begin position="85"/>
        <end position="103"/>
    </location>
</feature>
<evidence type="ECO:0000313" key="3">
    <source>
        <dbReference type="Proteomes" id="UP000232323"/>
    </source>
</evidence>
<comment type="caution">
    <text evidence="2">The sequence shown here is derived from an EMBL/GenBank/DDBJ whole genome shotgun (WGS) entry which is preliminary data.</text>
</comment>
<feature type="transmembrane region" description="Helical" evidence="1">
    <location>
        <begin position="47"/>
        <end position="65"/>
    </location>
</feature>
<dbReference type="Proteomes" id="UP000232323">
    <property type="component" value="Unassembled WGS sequence"/>
</dbReference>
<accession>A0A250WQP8</accession>
<gene>
    <name evidence="2" type="ORF">CEUSTIGMA_g478.t1</name>
</gene>
<sequence length="162" mass="17976">MPSASGKHSFRVAFGCSLFVGIHSMVLAKCVLLFINEGLNTLRRFGYAVVCLLETIVVSGSDAYYRCVKGTLTAVESADRSLINIGFLTPLINIVWHFTLPSFDVTERNWFGYFAYLLLLNSSASGTGFDCNQVPYSVAQWLITGPLMMFLDLRKTILLQSN</sequence>
<organism evidence="2 3">
    <name type="scientific">Chlamydomonas eustigma</name>
    <dbReference type="NCBI Taxonomy" id="1157962"/>
    <lineage>
        <taxon>Eukaryota</taxon>
        <taxon>Viridiplantae</taxon>
        <taxon>Chlorophyta</taxon>
        <taxon>core chlorophytes</taxon>
        <taxon>Chlorophyceae</taxon>
        <taxon>CS clade</taxon>
        <taxon>Chlamydomonadales</taxon>
        <taxon>Chlamydomonadaceae</taxon>
        <taxon>Chlamydomonas</taxon>
    </lineage>
</organism>
<feature type="transmembrane region" description="Helical" evidence="1">
    <location>
        <begin position="12"/>
        <end position="35"/>
    </location>
</feature>
<reference evidence="2 3" key="1">
    <citation type="submission" date="2017-08" db="EMBL/GenBank/DDBJ databases">
        <title>Acidophilic green algal genome provides insights into adaptation to an acidic environment.</title>
        <authorList>
            <person name="Hirooka S."/>
            <person name="Hirose Y."/>
            <person name="Kanesaki Y."/>
            <person name="Higuchi S."/>
            <person name="Fujiwara T."/>
            <person name="Onuma R."/>
            <person name="Era A."/>
            <person name="Ohbayashi R."/>
            <person name="Uzuka A."/>
            <person name="Nozaki H."/>
            <person name="Yoshikawa H."/>
            <person name="Miyagishima S.Y."/>
        </authorList>
    </citation>
    <scope>NUCLEOTIDE SEQUENCE [LARGE SCALE GENOMIC DNA]</scope>
    <source>
        <strain evidence="2 3">NIES-2499</strain>
    </source>
</reference>
<name>A0A250WQP8_9CHLO</name>
<keyword evidence="1" id="KW-1133">Transmembrane helix</keyword>
<evidence type="ECO:0000256" key="1">
    <source>
        <dbReference type="SAM" id="Phobius"/>
    </source>
</evidence>
<keyword evidence="1" id="KW-0812">Transmembrane</keyword>
<keyword evidence="1" id="KW-0472">Membrane</keyword>
<keyword evidence="3" id="KW-1185">Reference proteome</keyword>
<feature type="transmembrane region" description="Helical" evidence="1">
    <location>
        <begin position="110"/>
        <end position="129"/>
    </location>
</feature>
<dbReference type="AlphaFoldDB" id="A0A250WQP8"/>
<evidence type="ECO:0000313" key="2">
    <source>
        <dbReference type="EMBL" id="GAX73026.1"/>
    </source>
</evidence>
<dbReference type="EMBL" id="BEGY01000002">
    <property type="protein sequence ID" value="GAX73026.1"/>
    <property type="molecule type" value="Genomic_DNA"/>
</dbReference>
<proteinExistence type="predicted"/>
<protein>
    <submittedName>
        <fullName evidence="2">Uncharacterized protein</fullName>
    </submittedName>
</protein>